<keyword evidence="3 6" id="KW-0812">Transmembrane</keyword>
<sequence>MIVVSVFLGLALDFWTTIGTPRNAAQLSSQTGAKGVLQQIVLFTIIAGILIPAWIVFSSVGRARVQESRPRLAQWRLAGASPWQVGSAILLQSVAMAFLASLVGWSIAVPLSGWSTRAIFLATDIRVDLDPAFGLPSLVLTVAISLGASALGALQPAIRASRIPPAEALREATQQQPRISPFRWVAFGVTIMASIGLAYSVATASGNGTASTETILLGVLLLIDAAWVAPRFIPWAIARWTSLVRPRGSSWFLARHAAIAYSDIAVATVMPFAVAGGLLGTYFGAAATWSSSTGQVAGTLDRLEQQGLVLFLPALVIALAGSIASIFTAARRRSRETALLVSLGAPGGALGIQPLLEGLIFALTSLLIGLLVSTLATFIYSIALATHGARWNPTIAWMPQAAFAAAALIVSWLALQTSAQPATSVSTRELLSKDA</sequence>
<feature type="transmembrane region" description="Helical" evidence="6">
    <location>
        <begin position="307"/>
        <end position="330"/>
    </location>
</feature>
<evidence type="ECO:0000259" key="7">
    <source>
        <dbReference type="Pfam" id="PF02687"/>
    </source>
</evidence>
<evidence type="ECO:0000256" key="3">
    <source>
        <dbReference type="ARBA" id="ARBA00022692"/>
    </source>
</evidence>
<dbReference type="EMBL" id="JBHSTP010000004">
    <property type="protein sequence ID" value="MFC6357464.1"/>
    <property type="molecule type" value="Genomic_DNA"/>
</dbReference>
<dbReference type="InterPro" id="IPR003838">
    <property type="entry name" value="ABC3_permease_C"/>
</dbReference>
<keyword evidence="4 6" id="KW-1133">Transmembrane helix</keyword>
<evidence type="ECO:0000256" key="2">
    <source>
        <dbReference type="ARBA" id="ARBA00022475"/>
    </source>
</evidence>
<keyword evidence="5 6" id="KW-0472">Membrane</keyword>
<evidence type="ECO:0000256" key="4">
    <source>
        <dbReference type="ARBA" id="ARBA00022989"/>
    </source>
</evidence>
<comment type="subcellular location">
    <subcellularLocation>
        <location evidence="1">Cell membrane</location>
        <topology evidence="1">Multi-pass membrane protein</topology>
    </subcellularLocation>
</comment>
<dbReference type="Pfam" id="PF02687">
    <property type="entry name" value="FtsX"/>
    <property type="match status" value="1"/>
</dbReference>
<feature type="transmembrane region" description="Helical" evidence="6">
    <location>
        <begin position="40"/>
        <end position="61"/>
    </location>
</feature>
<dbReference type="PANTHER" id="PTHR30287:SF1">
    <property type="entry name" value="INNER MEMBRANE PROTEIN"/>
    <property type="match status" value="1"/>
</dbReference>
<feature type="transmembrane region" description="Helical" evidence="6">
    <location>
        <begin position="133"/>
        <end position="154"/>
    </location>
</feature>
<proteinExistence type="predicted"/>
<comment type="caution">
    <text evidence="8">The sequence shown here is derived from an EMBL/GenBank/DDBJ whole genome shotgun (WGS) entry which is preliminary data.</text>
</comment>
<feature type="transmembrane region" description="Helical" evidence="6">
    <location>
        <begin position="184"/>
        <end position="202"/>
    </location>
</feature>
<keyword evidence="2" id="KW-1003">Cell membrane</keyword>
<feature type="domain" description="ABC3 transporter permease C-terminal" evidence="7">
    <location>
        <begin position="44"/>
        <end position="165"/>
    </location>
</feature>
<feature type="transmembrane region" description="Helical" evidence="6">
    <location>
        <begin position="214"/>
        <end position="237"/>
    </location>
</feature>
<feature type="transmembrane region" description="Helical" evidence="6">
    <location>
        <begin position="258"/>
        <end position="287"/>
    </location>
</feature>
<gene>
    <name evidence="8" type="ORF">ACFQB0_15240</name>
</gene>
<dbReference type="PANTHER" id="PTHR30287">
    <property type="entry name" value="MEMBRANE COMPONENT OF PREDICTED ABC SUPERFAMILY METABOLITE UPTAKE TRANSPORTER"/>
    <property type="match status" value="1"/>
</dbReference>
<feature type="transmembrane region" description="Helical" evidence="6">
    <location>
        <begin position="82"/>
        <end position="107"/>
    </location>
</feature>
<evidence type="ECO:0000313" key="8">
    <source>
        <dbReference type="EMBL" id="MFC6357464.1"/>
    </source>
</evidence>
<accession>A0ABW1VHN3</accession>
<dbReference type="InterPro" id="IPR038766">
    <property type="entry name" value="Membrane_comp_ABC_pdt"/>
</dbReference>
<reference evidence="9" key="1">
    <citation type="journal article" date="2019" name="Int. J. Syst. Evol. Microbiol.">
        <title>The Global Catalogue of Microorganisms (GCM) 10K type strain sequencing project: providing services to taxonomists for standard genome sequencing and annotation.</title>
        <authorList>
            <consortium name="The Broad Institute Genomics Platform"/>
            <consortium name="The Broad Institute Genome Sequencing Center for Infectious Disease"/>
            <person name="Wu L."/>
            <person name="Ma J."/>
        </authorList>
    </citation>
    <scope>NUCLEOTIDE SEQUENCE [LARGE SCALE GENOMIC DNA]</scope>
    <source>
        <strain evidence="9">CCUG 43304</strain>
    </source>
</reference>
<protein>
    <submittedName>
        <fullName evidence="8">FtsX-like permease family protein</fullName>
    </submittedName>
</protein>
<feature type="transmembrane region" description="Helical" evidence="6">
    <location>
        <begin position="362"/>
        <end position="383"/>
    </location>
</feature>
<feature type="transmembrane region" description="Helical" evidence="6">
    <location>
        <begin position="337"/>
        <end position="356"/>
    </location>
</feature>
<organism evidence="8 9">
    <name type="scientific">Luethyella okanaganae</name>
    <dbReference type="NCBI Taxonomy" id="69372"/>
    <lineage>
        <taxon>Bacteria</taxon>
        <taxon>Bacillati</taxon>
        <taxon>Actinomycetota</taxon>
        <taxon>Actinomycetes</taxon>
        <taxon>Micrococcales</taxon>
        <taxon>Microbacteriaceae</taxon>
        <taxon>Luethyella</taxon>
    </lineage>
</organism>
<dbReference type="Proteomes" id="UP001596306">
    <property type="component" value="Unassembled WGS sequence"/>
</dbReference>
<name>A0ABW1VHN3_9MICO</name>
<evidence type="ECO:0000256" key="6">
    <source>
        <dbReference type="SAM" id="Phobius"/>
    </source>
</evidence>
<evidence type="ECO:0000256" key="1">
    <source>
        <dbReference type="ARBA" id="ARBA00004651"/>
    </source>
</evidence>
<feature type="transmembrane region" description="Helical" evidence="6">
    <location>
        <begin position="395"/>
        <end position="415"/>
    </location>
</feature>
<evidence type="ECO:0000313" key="9">
    <source>
        <dbReference type="Proteomes" id="UP001596306"/>
    </source>
</evidence>
<dbReference type="RefSeq" id="WP_386733282.1">
    <property type="nucleotide sequence ID" value="NZ_JBHSTP010000004.1"/>
</dbReference>
<keyword evidence="9" id="KW-1185">Reference proteome</keyword>
<evidence type="ECO:0000256" key="5">
    <source>
        <dbReference type="ARBA" id="ARBA00023136"/>
    </source>
</evidence>